<evidence type="ECO:0000313" key="2">
    <source>
        <dbReference type="Proteomes" id="UP000287394"/>
    </source>
</evidence>
<protein>
    <submittedName>
        <fullName evidence="1">Uncharacterized protein</fullName>
    </submittedName>
</protein>
<name>A0A402CRJ5_9BACT</name>
<gene>
    <name evidence="1" type="ORF">CCAX7_000420</name>
</gene>
<organism evidence="1 2">
    <name type="scientific">Capsulimonas corticalis</name>
    <dbReference type="NCBI Taxonomy" id="2219043"/>
    <lineage>
        <taxon>Bacteria</taxon>
        <taxon>Bacillati</taxon>
        <taxon>Armatimonadota</taxon>
        <taxon>Armatimonadia</taxon>
        <taxon>Capsulimonadales</taxon>
        <taxon>Capsulimonadaceae</taxon>
        <taxon>Capsulimonas</taxon>
    </lineage>
</organism>
<dbReference type="AlphaFoldDB" id="A0A402CRJ5"/>
<proteinExistence type="predicted"/>
<dbReference type="RefSeq" id="WP_119319953.1">
    <property type="nucleotide sequence ID" value="NZ_AP025739.1"/>
</dbReference>
<accession>A0A402CRJ5</accession>
<dbReference type="EMBL" id="AP025739">
    <property type="protein sequence ID" value="BDI27991.1"/>
    <property type="molecule type" value="Genomic_DNA"/>
</dbReference>
<dbReference type="KEGG" id="ccot:CCAX7_000420"/>
<dbReference type="Proteomes" id="UP000287394">
    <property type="component" value="Chromosome"/>
</dbReference>
<sequence>MPLDPIAVRILRASRSRTPTGGKTVNAEADIPGSPFSARVYRVAQVTVNRDEAEPGIATQDQMRRLSILDPAAGVRKNDIALIPSDDDPSVTERAKVLRVRRYSDRVQCDLETGVDG</sequence>
<keyword evidence="2" id="KW-1185">Reference proteome</keyword>
<reference evidence="1 2" key="1">
    <citation type="journal article" date="2019" name="Int. J. Syst. Evol. Microbiol.">
        <title>Capsulimonas corticalis gen. nov., sp. nov., an aerobic capsulated bacterium, of a novel bacterial order, Capsulimonadales ord. nov., of the class Armatimonadia of the phylum Armatimonadetes.</title>
        <authorList>
            <person name="Li J."/>
            <person name="Kudo C."/>
            <person name="Tonouchi A."/>
        </authorList>
    </citation>
    <scope>NUCLEOTIDE SEQUENCE [LARGE SCALE GENOMIC DNA]</scope>
    <source>
        <strain evidence="1 2">AX-7</strain>
    </source>
</reference>
<evidence type="ECO:0000313" key="1">
    <source>
        <dbReference type="EMBL" id="BDI27991.1"/>
    </source>
</evidence>